<keyword evidence="2" id="KW-1185">Reference proteome</keyword>
<organism evidence="1 2">
    <name type="scientific">Tanacetum coccineum</name>
    <dbReference type="NCBI Taxonomy" id="301880"/>
    <lineage>
        <taxon>Eukaryota</taxon>
        <taxon>Viridiplantae</taxon>
        <taxon>Streptophyta</taxon>
        <taxon>Embryophyta</taxon>
        <taxon>Tracheophyta</taxon>
        <taxon>Spermatophyta</taxon>
        <taxon>Magnoliopsida</taxon>
        <taxon>eudicotyledons</taxon>
        <taxon>Gunneridae</taxon>
        <taxon>Pentapetalae</taxon>
        <taxon>asterids</taxon>
        <taxon>campanulids</taxon>
        <taxon>Asterales</taxon>
        <taxon>Asteraceae</taxon>
        <taxon>Asteroideae</taxon>
        <taxon>Anthemideae</taxon>
        <taxon>Anthemidinae</taxon>
        <taxon>Tanacetum</taxon>
    </lineage>
</organism>
<reference evidence="1" key="1">
    <citation type="journal article" date="2022" name="Int. J. Mol. Sci.">
        <title>Draft Genome of Tanacetum Coccineum: Genomic Comparison of Closely Related Tanacetum-Family Plants.</title>
        <authorList>
            <person name="Yamashiro T."/>
            <person name="Shiraishi A."/>
            <person name="Nakayama K."/>
            <person name="Satake H."/>
        </authorList>
    </citation>
    <scope>NUCLEOTIDE SEQUENCE</scope>
</reference>
<proteinExistence type="predicted"/>
<reference evidence="1" key="2">
    <citation type="submission" date="2022-01" db="EMBL/GenBank/DDBJ databases">
        <authorList>
            <person name="Yamashiro T."/>
            <person name="Shiraishi A."/>
            <person name="Satake H."/>
            <person name="Nakayama K."/>
        </authorList>
    </citation>
    <scope>NUCLEOTIDE SEQUENCE</scope>
</reference>
<evidence type="ECO:0000313" key="2">
    <source>
        <dbReference type="Proteomes" id="UP001151760"/>
    </source>
</evidence>
<protein>
    <submittedName>
        <fullName evidence="1">Uncharacterized protein</fullName>
    </submittedName>
</protein>
<dbReference type="EMBL" id="BQNB010016189">
    <property type="protein sequence ID" value="GJT48878.1"/>
    <property type="molecule type" value="Genomic_DNA"/>
</dbReference>
<accession>A0ABQ5EDK9</accession>
<name>A0ABQ5EDK9_9ASTR</name>
<comment type="caution">
    <text evidence="1">The sequence shown here is derived from an EMBL/GenBank/DDBJ whole genome shotgun (WGS) entry which is preliminary data.</text>
</comment>
<evidence type="ECO:0000313" key="1">
    <source>
        <dbReference type="EMBL" id="GJT48878.1"/>
    </source>
</evidence>
<sequence>MILNVSRCFFILVQVFPCYTLLCAHALLVSLSAQRSLDMALCYSLERILITSWHGFGDWKWRLAILPFAFGGLGVYSAGDLSDLFFDDALCAFNTSMKTNLLSNPSDIAAPKLMKKMANIYFTQVTKNAESTFSLSDRQMDLWRSQREDHTSDLLRAVFYFWFGQTLTESGASDKDYFNRALLNYEVETEVPFKFRHCWEILKGSSKRMETEIPKFATKSMEGGLKFEEIEEDLVECQENVEKWGDDVLFVQVEELIVFVLFVHEMMRELVQTEMVLDQHLVEVDLHQCGKTDKALAYVATKTDPILPL</sequence>
<dbReference type="Proteomes" id="UP001151760">
    <property type="component" value="Unassembled WGS sequence"/>
</dbReference>
<gene>
    <name evidence="1" type="ORF">Tco_0975035</name>
</gene>